<organism evidence="2 3">
    <name type="scientific">Ceutorhynchus assimilis</name>
    <name type="common">cabbage seed weevil</name>
    <dbReference type="NCBI Taxonomy" id="467358"/>
    <lineage>
        <taxon>Eukaryota</taxon>
        <taxon>Metazoa</taxon>
        <taxon>Ecdysozoa</taxon>
        <taxon>Arthropoda</taxon>
        <taxon>Hexapoda</taxon>
        <taxon>Insecta</taxon>
        <taxon>Pterygota</taxon>
        <taxon>Neoptera</taxon>
        <taxon>Endopterygota</taxon>
        <taxon>Coleoptera</taxon>
        <taxon>Polyphaga</taxon>
        <taxon>Cucujiformia</taxon>
        <taxon>Curculionidae</taxon>
        <taxon>Ceutorhynchinae</taxon>
        <taxon>Ceutorhynchus</taxon>
    </lineage>
</organism>
<gene>
    <name evidence="2" type="ORF">CEUTPL_LOCUS9959</name>
</gene>
<reference evidence="2" key="1">
    <citation type="submission" date="2022-01" db="EMBL/GenBank/DDBJ databases">
        <authorList>
            <person name="King R."/>
        </authorList>
    </citation>
    <scope>NUCLEOTIDE SEQUENCE</scope>
</reference>
<feature type="region of interest" description="Disordered" evidence="1">
    <location>
        <begin position="344"/>
        <end position="390"/>
    </location>
</feature>
<accession>A0A9N9QR23</accession>
<sequence length="663" mass="76254">MTDSPLQFGSILEQVNIRNESTKLEKEPSLHYLSEKSILLYKVPDEIVHAPTPSSTPKQLITDCYTTILPNFPESIQNIKIPYVREVGIRDAIASLAPFFKCDDYKNNLVQFWFLDIIVDCLWISQDEYRFSISHQKCILEWLLFVFKLISSVCMTKTLLFEIFYEAMAIAEVYVQAGGEKEPLPNMLFTLNLNGTDSHEELSLGSSSTMENKSSTELKPSNEYFVIKSGESCQVFKLPIKEAPAVDCCDFSISSISDEPLSVEEQLEVLTNKISEESDIDFYKVDYSTPPRFKSLQELDKSISIESDLNYPNDDSSESIIGDWYDIPRKEPVPLCPSKTITEILSPDDQEHDEEISREQSFRKSTKQKGEKNETNDNHAKPSVDGNIIEDSGSPQDIFKAFYDYNLWKLKNEFMDNSKIGWTSLSSEETVQSSHKSDKNIPDINLKQRTAENEKEIFIKSCLLLAIKQIVQDYFENNFTFELIRISLTNPQFLITQDLNVYWNIPKVIKGELKKPMPKKMKKEKPKKEPKTKKEKSTKGATKSAKDKKSKKSDKKLKADKKSKVSSKSGKSKKQTLSKEEQKEHERQRKEQEALEMELFKQAENTMFMFPLKEAVDEIFFTRIFPNFKKKGAAKTAKNNEESSKKSEDKKSGKKDKKKKKKQ</sequence>
<dbReference type="Proteomes" id="UP001152799">
    <property type="component" value="Chromosome 5"/>
</dbReference>
<evidence type="ECO:0000313" key="2">
    <source>
        <dbReference type="EMBL" id="CAG9769449.1"/>
    </source>
</evidence>
<evidence type="ECO:0000313" key="3">
    <source>
        <dbReference type="Proteomes" id="UP001152799"/>
    </source>
</evidence>
<proteinExistence type="predicted"/>
<feature type="compositionally biased region" description="Basic residues" evidence="1">
    <location>
        <begin position="516"/>
        <end position="536"/>
    </location>
</feature>
<protein>
    <submittedName>
        <fullName evidence="2">Uncharacterized protein</fullName>
    </submittedName>
</protein>
<evidence type="ECO:0000256" key="1">
    <source>
        <dbReference type="SAM" id="MobiDB-lite"/>
    </source>
</evidence>
<feature type="compositionally biased region" description="Basic and acidic residues" evidence="1">
    <location>
        <begin position="638"/>
        <end position="651"/>
    </location>
</feature>
<dbReference type="OrthoDB" id="6776666at2759"/>
<feature type="region of interest" description="Disordered" evidence="1">
    <location>
        <begin position="629"/>
        <end position="663"/>
    </location>
</feature>
<feature type="compositionally biased region" description="Basic and acidic residues" evidence="1">
    <location>
        <begin position="577"/>
        <end position="597"/>
    </location>
</feature>
<feature type="region of interest" description="Disordered" evidence="1">
    <location>
        <begin position="514"/>
        <end position="597"/>
    </location>
</feature>
<feature type="compositionally biased region" description="Basic residues" evidence="1">
    <location>
        <begin position="564"/>
        <end position="576"/>
    </location>
</feature>
<feature type="compositionally biased region" description="Basic residues" evidence="1">
    <location>
        <begin position="546"/>
        <end position="555"/>
    </location>
</feature>
<name>A0A9N9QR23_9CUCU</name>
<feature type="compositionally biased region" description="Basic and acidic residues" evidence="1">
    <location>
        <begin position="355"/>
        <end position="382"/>
    </location>
</feature>
<dbReference type="AlphaFoldDB" id="A0A9N9QR23"/>
<keyword evidence="3" id="KW-1185">Reference proteome</keyword>
<dbReference type="EMBL" id="OU892281">
    <property type="protein sequence ID" value="CAG9769449.1"/>
    <property type="molecule type" value="Genomic_DNA"/>
</dbReference>
<feature type="compositionally biased region" description="Basic residues" evidence="1">
    <location>
        <begin position="652"/>
        <end position="663"/>
    </location>
</feature>